<dbReference type="InterPro" id="IPR031807">
    <property type="entry name" value="HicB-like"/>
</dbReference>
<comment type="caution">
    <text evidence="2">The sequence shown here is derived from an EMBL/GenBank/DDBJ whole genome shotgun (WGS) entry which is preliminary data.</text>
</comment>
<dbReference type="InterPro" id="IPR035069">
    <property type="entry name" value="TTHA1013/TTHA0281-like"/>
</dbReference>
<evidence type="ECO:0000313" key="3">
    <source>
        <dbReference type="Proteomes" id="UP000649604"/>
    </source>
</evidence>
<dbReference type="Proteomes" id="UP000649604">
    <property type="component" value="Unassembled WGS sequence"/>
</dbReference>
<dbReference type="AlphaFoldDB" id="A0A9D5JS20"/>
<dbReference type="PANTHER" id="PTHR34504:SF2">
    <property type="entry name" value="UPF0150 PROTEIN SSL0259"/>
    <property type="match status" value="1"/>
</dbReference>
<feature type="domain" description="HicB-like antitoxin of toxin-antitoxin system" evidence="1">
    <location>
        <begin position="4"/>
        <end position="65"/>
    </location>
</feature>
<protein>
    <submittedName>
        <fullName evidence="2">Type II toxin-antitoxin system HicB family antitoxin</fullName>
    </submittedName>
</protein>
<evidence type="ECO:0000259" key="1">
    <source>
        <dbReference type="Pfam" id="PF15919"/>
    </source>
</evidence>
<dbReference type="Gene3D" id="3.30.160.250">
    <property type="match status" value="1"/>
</dbReference>
<dbReference type="PANTHER" id="PTHR34504">
    <property type="entry name" value="ANTITOXIN HICB"/>
    <property type="match status" value="1"/>
</dbReference>
<name>A0A9D5JS20_9BACT</name>
<gene>
    <name evidence="2" type="ORF">GF339_00215</name>
</gene>
<reference evidence="2" key="1">
    <citation type="submission" date="2019-11" db="EMBL/GenBank/DDBJ databases">
        <title>Microbial mats filling the niche in hypersaline microbial mats.</title>
        <authorList>
            <person name="Wong H.L."/>
            <person name="Macleod F.I."/>
            <person name="White R.A. III"/>
            <person name="Burns B.P."/>
        </authorList>
    </citation>
    <scope>NUCLEOTIDE SEQUENCE</scope>
    <source>
        <strain evidence="2">Rbin_158</strain>
    </source>
</reference>
<organism evidence="2 3">
    <name type="scientific">candidate division KSB3 bacterium</name>
    <dbReference type="NCBI Taxonomy" id="2044937"/>
    <lineage>
        <taxon>Bacteria</taxon>
        <taxon>candidate division KSB3</taxon>
    </lineage>
</organism>
<dbReference type="Pfam" id="PF15919">
    <property type="entry name" value="HicB_lk_antitox"/>
    <property type="match status" value="1"/>
</dbReference>
<proteinExistence type="predicted"/>
<sequence>MKKYLIILEKTSTGYSAYSPDVIGCIATGSTKTEVKQNMREAIESHLEGLQREGCAVPQPHSSSTYIEVAL</sequence>
<dbReference type="InterPro" id="IPR051404">
    <property type="entry name" value="TA_system_antitoxin"/>
</dbReference>
<dbReference type="SUPFAM" id="SSF143100">
    <property type="entry name" value="TTHA1013/TTHA0281-like"/>
    <property type="match status" value="1"/>
</dbReference>
<evidence type="ECO:0000313" key="2">
    <source>
        <dbReference type="EMBL" id="MBD3322972.1"/>
    </source>
</evidence>
<accession>A0A9D5JS20</accession>
<dbReference type="EMBL" id="WJJP01000005">
    <property type="protein sequence ID" value="MBD3322972.1"/>
    <property type="molecule type" value="Genomic_DNA"/>
</dbReference>